<dbReference type="VEuPathDB" id="TriTrypDB:ECC02_013183"/>
<name>A0A7J6XK12_TRYCR</name>
<dbReference type="EMBL" id="JABDHM010000568">
    <property type="protein sequence ID" value="KAF5214238.1"/>
    <property type="molecule type" value="Genomic_DNA"/>
</dbReference>
<gene>
    <name evidence="1" type="ORF">ECC02_013183</name>
</gene>
<sequence length="1930" mass="219364">MNGGSQRHSLSISVCVSTHWTPNNPELSAAWRNCAISCPHGCCTRLIVFERLLHHTLWSKFLFPIVNGGGQRHSLSISVCVFTHWTPNTPELSAAWRNFASSCPHGCCTRLVVFERPLHHTLWSKFLFPIVNGGSQRHSLSISVCVFTHWTPNNPELSAAWRNFASSCPHGCCTRLIVFERLLHHTLWSKFLFPIVNGGSQRHSLSISVCVFTHWTPNNPELSAAWRNFASSCPHGCCTRLIVFERPLHHTLWSKFLFPIVNGGSQRHSLSISVCVFTHWTPNNPELSAAWRNFASSCPQACCTRLIVFERPLHHTLWSKFLFLIMNGGSQRHSLSISVCVFTHWTPNNPELSAAWRNFASSCPHGCCTRLIVFERLLHHTLWSKFLFPIVNGGSQRHSLSISVCVFTHWTPNNPELSAAWRNFASSCPQGCCTRLIVFERLLHHTLWSKFLFPIVNGGSQRHSLSISVCVFTHWTPNNPELSAAWRNFASSCPHGCCTRLIVFERLLHHTLWSKFLFPIVNGWSQRHSLSLSVCVFTHWTPNNPELSVAWRNFASSCPHGCCTWLIVFERLLYHTLWSKFLFPIVNGGSQRHSLSISVCVFTHWTPNNPELSAAWRNFASSCPHGCCTRLIVFERLLHHTLWSKFLFPIVNGGSQRHTLSISVCVFTHWTPNNPELSAAWRNFASSCPHGCCTRLIVFEWLLHHTLWSKFLFPIVNGGSQRHSLSISVCVFTHWTPNNPELSAAWRNFASPCPHGCCTRLIVFERLLHHTLWSKFLFPIMNGGIQRHSLSISVCVFTHWTPNNPELSAAWRNFASSCSHGCCTRLIVFERPLHHTLWSKFLFLIMNGGSQRHSLSISVCVFTHWSPNNPELSAAWRNFASSCPHGCCTRLIVFERLLHHTLWSKFLFLIVNGGSQRHSLSISVCVFTHWSANNLELSAAWRNFASSCPRGCCTRLIVFEWLLHHTLWSKFLFPIVNGGSQRHSLSISVCVFTHWTPNTPELSAAWRNFASSCPHGCCTRLIVFERLLHRTLWSKFLFPIVNGGSQRHSLSISVCVFTHWTPNNPEFSAAWRNFASSCSHGCCTRLIVFERLLHHTLWSKFLFLIVNGGSQRHSLSISVCVFTHWTPNNRDLSAAWRNFASFCPHGCCTRLIVFERLLHHTLWSKFLFPIMNGGSQRHSLSPSVCVFTHWAPNNPELSAAWRNFASSCPRGCCTRLIVFERLLHHTLWSKFLFPIVNGRSQRHSLSISVCVFTHWTPNNPELSAAWRNFASSCPHGCCTRLIVFERLLHHTLWSKFLFPIVNGGSQRHSLSISVCAFTHWTPNNPELSAAWRNFARSCPHGCCTLLIVFERLLHHTLWSKFLFPIVNGGSQRHSLSISVCVFTHRSPNNPELSAAWRNFASSCPHGCCTRLIVFERLLHHTLWSKFLFPIVNGGSQRHSLSLSVCVFTHWTPNNPELSAAWRNFASSCPHGCCTRLIVFERLLHHTLWSKFLFPIMNGGSQRHSLSLSVCVFTHWTPNNPELSAAWRNFASSCPHGCCTRLIVFERLLHRTLWSYFLFPIVNGGSQRHSLSISVCVFTHWTPNNPELSAALRNFASSCPHGCCTRLIVFERLLHHSLWSKFLFPIVNGGSQRHSLSISVCVFTHWTPNSPELSAAWRNFASSCPHGCCTRLIVFERLLHHPLWSKFLFPIVNGGSQRHSLSLSVCVFTHWTSNNPELSAAWRNFASSFPHGCCTRLIVFERLLHHSLWSKFLFPIVNGGSQRHSLSLSVCVFTHWTPNNLELSAAWSNFASSCPHGCCTRLIVFERLLHPTLWSKFLFPIVNGGSQRHSLSISVCVFTHWTPNNPELSAALRNFASSCPHGCCTRLIVFERPLHHTLWSKFLFPIVNGGSQRHSLSISVCVFTHWTPNNPELSAAWRNFASSCPQGAALG</sequence>
<evidence type="ECO:0000313" key="1">
    <source>
        <dbReference type="EMBL" id="KAF5214238.1"/>
    </source>
</evidence>
<protein>
    <submittedName>
        <fullName evidence="1">Uncharacterized protein</fullName>
    </submittedName>
</protein>
<dbReference type="Proteomes" id="UP000583944">
    <property type="component" value="Unassembled WGS sequence"/>
</dbReference>
<reference evidence="1 2" key="1">
    <citation type="journal article" date="2019" name="Genome Biol. Evol.">
        <title>Nanopore Sequencing Significantly Improves Genome Assembly of the Protozoan Parasite Trypanosoma cruzi.</title>
        <authorList>
            <person name="Diaz-Viraque F."/>
            <person name="Pita S."/>
            <person name="Greif G."/>
            <person name="de Souza R.C.M."/>
            <person name="Iraola G."/>
            <person name="Robello C."/>
        </authorList>
    </citation>
    <scope>NUCLEOTIDE SEQUENCE [LARGE SCALE GENOMIC DNA]</scope>
    <source>
        <strain evidence="1 2">Berenice</strain>
    </source>
</reference>
<accession>A0A7J6XK12</accession>
<organism evidence="1 2">
    <name type="scientific">Trypanosoma cruzi</name>
    <dbReference type="NCBI Taxonomy" id="5693"/>
    <lineage>
        <taxon>Eukaryota</taxon>
        <taxon>Discoba</taxon>
        <taxon>Euglenozoa</taxon>
        <taxon>Kinetoplastea</taxon>
        <taxon>Metakinetoplastina</taxon>
        <taxon>Trypanosomatida</taxon>
        <taxon>Trypanosomatidae</taxon>
        <taxon>Trypanosoma</taxon>
        <taxon>Schizotrypanum</taxon>
    </lineage>
</organism>
<proteinExistence type="predicted"/>
<evidence type="ECO:0000313" key="2">
    <source>
        <dbReference type="Proteomes" id="UP000583944"/>
    </source>
</evidence>
<comment type="caution">
    <text evidence="1">The sequence shown here is derived from an EMBL/GenBank/DDBJ whole genome shotgun (WGS) entry which is preliminary data.</text>
</comment>